<dbReference type="Pfam" id="PF00083">
    <property type="entry name" value="Sugar_tr"/>
    <property type="match status" value="1"/>
</dbReference>
<name>A0AA38VYJ6_9PEZI</name>
<feature type="transmembrane region" description="Helical" evidence="7">
    <location>
        <begin position="401"/>
        <end position="422"/>
    </location>
</feature>
<feature type="transmembrane region" description="Helical" evidence="7">
    <location>
        <begin position="511"/>
        <end position="530"/>
    </location>
</feature>
<evidence type="ECO:0000256" key="4">
    <source>
        <dbReference type="ARBA" id="ARBA00022989"/>
    </source>
</evidence>
<keyword evidence="3 7" id="KW-0812">Transmembrane</keyword>
<keyword evidence="5 7" id="KW-0472">Membrane</keyword>
<sequence>MATKQPHLDGSDGDLSGGSQGLTQEHGPALEGEKEKIEETREEVVLHEIKTIPAAIDYFRSNEPNAYNGDDEYDSSEDEPLEIKMTWRRGFSFLAMAMLWVSGQIPLYLFGAIPVIIYADIGGEEYWVWFIIAYLLTAAAVLPFVGAFTDLVGRRTAAIIGCILIIAGQLVVAAADDMPAFISGMGISGFGAGINELTALCGTSELVPTSQRGYYISGLMLAITPFIPSVLYAQLIATSGLHHWRYLALLCGFWTLVGLAILVIAYHPPPRRRNLRREELRRRSRDYSAAGLELQAVPPSRRSSRRSSTRQSRDLAGNITVDHVPQRQSSVRSKGEANGITSLGGADQRQSSTNQTSGSVRTTVMVNGAALSATQSRGPVNQNRGLTTAQILQAVDWTGGLLSIVGVTLLAVALILGGYPYTWSSPQVLAPLCAGVLVLVLFLAWEWKNRGPNNAMILNARLQRGPLRSLLLTLIITFVSGAQFFSLLMIWPSQAYNVYGHDPVGIGIRGLPFAAGVLSGCVAGLLLMSLLKRGANWLLLGASCLMTAGSGAMAAARTDNIHAVYGFLFLAGFGVGGIVIPASVMAQAMVQPDLIATVTSLTLSVRVVGGVIGYAVYFNVLVPRARRAIVEAVPAACVASGITSPQLIVEIAQLTGQSLVGRVREVVAGAPGAAPGAYEAILRAGQEAYARAYPMVYFVSIAFGGLAIVASLFMHDIDEELEDDHIAVVLQ</sequence>
<evidence type="ECO:0000256" key="7">
    <source>
        <dbReference type="SAM" id="Phobius"/>
    </source>
</evidence>
<feature type="transmembrane region" description="Helical" evidence="7">
    <location>
        <begin position="428"/>
        <end position="447"/>
    </location>
</feature>
<feature type="transmembrane region" description="Helical" evidence="7">
    <location>
        <begin position="594"/>
        <end position="617"/>
    </location>
</feature>
<feature type="transmembrane region" description="Helical" evidence="7">
    <location>
        <begin position="562"/>
        <end position="582"/>
    </location>
</feature>
<dbReference type="EMBL" id="JANBVO010000003">
    <property type="protein sequence ID" value="KAJ9155185.1"/>
    <property type="molecule type" value="Genomic_DNA"/>
</dbReference>
<feature type="transmembrane region" description="Helical" evidence="7">
    <location>
        <begin position="467"/>
        <end position="491"/>
    </location>
</feature>
<feature type="compositionally biased region" description="Basic and acidic residues" evidence="6">
    <location>
        <begin position="1"/>
        <end position="10"/>
    </location>
</feature>
<comment type="caution">
    <text evidence="8">The sequence shown here is derived from an EMBL/GenBank/DDBJ whole genome shotgun (WGS) entry which is preliminary data.</text>
</comment>
<feature type="region of interest" description="Disordered" evidence="6">
    <location>
        <begin position="1"/>
        <end position="38"/>
    </location>
</feature>
<gene>
    <name evidence="8" type="ORF">NKR23_g1689</name>
</gene>
<evidence type="ECO:0000256" key="6">
    <source>
        <dbReference type="SAM" id="MobiDB-lite"/>
    </source>
</evidence>
<dbReference type="Pfam" id="PF06609">
    <property type="entry name" value="TRI12"/>
    <property type="match status" value="1"/>
</dbReference>
<protein>
    <submittedName>
        <fullName evidence="8">MFS drug efflux pump</fullName>
    </submittedName>
</protein>
<evidence type="ECO:0000256" key="5">
    <source>
        <dbReference type="ARBA" id="ARBA00023136"/>
    </source>
</evidence>
<keyword evidence="4 7" id="KW-1133">Transmembrane helix</keyword>
<dbReference type="AlphaFoldDB" id="A0AA38VYJ6"/>
<feature type="region of interest" description="Disordered" evidence="6">
    <location>
        <begin position="291"/>
        <end position="361"/>
    </location>
</feature>
<feature type="compositionally biased region" description="Polar residues" evidence="6">
    <location>
        <begin position="348"/>
        <end position="361"/>
    </location>
</feature>
<evidence type="ECO:0000313" key="9">
    <source>
        <dbReference type="Proteomes" id="UP001174694"/>
    </source>
</evidence>
<dbReference type="PANTHER" id="PTHR23501:SF109">
    <property type="entry name" value="MAJOR FACILITATOR SUPERFAMILY (MFS) PROFILE DOMAIN-CONTAINING PROTEIN-RELATED"/>
    <property type="match status" value="1"/>
</dbReference>
<comment type="subcellular location">
    <subcellularLocation>
        <location evidence="1">Membrane</location>
        <topology evidence="1">Multi-pass membrane protein</topology>
    </subcellularLocation>
</comment>
<accession>A0AA38VYJ6</accession>
<evidence type="ECO:0000256" key="2">
    <source>
        <dbReference type="ARBA" id="ARBA00022448"/>
    </source>
</evidence>
<dbReference type="Proteomes" id="UP001174694">
    <property type="component" value="Unassembled WGS sequence"/>
</dbReference>
<dbReference type="Gene3D" id="1.20.1250.20">
    <property type="entry name" value="MFS general substrate transporter like domains"/>
    <property type="match status" value="2"/>
</dbReference>
<feature type="transmembrane region" description="Helical" evidence="7">
    <location>
        <begin position="157"/>
        <end position="175"/>
    </location>
</feature>
<feature type="transmembrane region" description="Helical" evidence="7">
    <location>
        <begin position="126"/>
        <end position="145"/>
    </location>
</feature>
<dbReference type="InterPro" id="IPR010573">
    <property type="entry name" value="MFS_Str1/Tri12-like"/>
</dbReference>
<dbReference type="InterPro" id="IPR005828">
    <property type="entry name" value="MFS_sugar_transport-like"/>
</dbReference>
<dbReference type="SUPFAM" id="SSF103473">
    <property type="entry name" value="MFS general substrate transporter"/>
    <property type="match status" value="2"/>
</dbReference>
<evidence type="ECO:0000256" key="3">
    <source>
        <dbReference type="ARBA" id="ARBA00022692"/>
    </source>
</evidence>
<organism evidence="8 9">
    <name type="scientific">Pleurostoma richardsiae</name>
    <dbReference type="NCBI Taxonomy" id="41990"/>
    <lineage>
        <taxon>Eukaryota</taxon>
        <taxon>Fungi</taxon>
        <taxon>Dikarya</taxon>
        <taxon>Ascomycota</taxon>
        <taxon>Pezizomycotina</taxon>
        <taxon>Sordariomycetes</taxon>
        <taxon>Sordariomycetidae</taxon>
        <taxon>Calosphaeriales</taxon>
        <taxon>Pleurostomataceae</taxon>
        <taxon>Pleurostoma</taxon>
    </lineage>
</organism>
<keyword evidence="9" id="KW-1185">Reference proteome</keyword>
<feature type="transmembrane region" description="Helical" evidence="7">
    <location>
        <begin position="181"/>
        <end position="202"/>
    </location>
</feature>
<dbReference type="PANTHER" id="PTHR23501">
    <property type="entry name" value="MAJOR FACILITATOR SUPERFAMILY"/>
    <property type="match status" value="1"/>
</dbReference>
<keyword evidence="2" id="KW-0813">Transport</keyword>
<feature type="transmembrane region" description="Helical" evidence="7">
    <location>
        <begin position="695"/>
        <end position="714"/>
    </location>
</feature>
<reference evidence="8" key="1">
    <citation type="submission" date="2022-07" db="EMBL/GenBank/DDBJ databases">
        <title>Fungi with potential for degradation of polypropylene.</title>
        <authorList>
            <person name="Gostincar C."/>
        </authorList>
    </citation>
    <scope>NUCLEOTIDE SEQUENCE</scope>
    <source>
        <strain evidence="8">EXF-13308</strain>
    </source>
</reference>
<dbReference type="GO" id="GO:0022857">
    <property type="term" value="F:transmembrane transporter activity"/>
    <property type="evidence" value="ECO:0007669"/>
    <property type="project" value="InterPro"/>
</dbReference>
<dbReference type="InterPro" id="IPR036259">
    <property type="entry name" value="MFS_trans_sf"/>
</dbReference>
<feature type="transmembrane region" description="Helical" evidence="7">
    <location>
        <begin position="243"/>
        <end position="266"/>
    </location>
</feature>
<dbReference type="GO" id="GO:0005886">
    <property type="term" value="C:plasma membrane"/>
    <property type="evidence" value="ECO:0007669"/>
    <property type="project" value="TreeGrafter"/>
</dbReference>
<feature type="transmembrane region" description="Helical" evidence="7">
    <location>
        <begin position="93"/>
        <end position="120"/>
    </location>
</feature>
<evidence type="ECO:0000313" key="8">
    <source>
        <dbReference type="EMBL" id="KAJ9155185.1"/>
    </source>
</evidence>
<proteinExistence type="predicted"/>
<evidence type="ECO:0000256" key="1">
    <source>
        <dbReference type="ARBA" id="ARBA00004141"/>
    </source>
</evidence>
<feature type="transmembrane region" description="Helical" evidence="7">
    <location>
        <begin position="214"/>
        <end position="237"/>
    </location>
</feature>